<dbReference type="Gene3D" id="3.40.50.720">
    <property type="entry name" value="NAD(P)-binding Rossmann-like Domain"/>
    <property type="match status" value="1"/>
</dbReference>
<name>A0A918CAL7_AGRME</name>
<sequence length="214" mass="22408">MTTLGIIGAGHIGSQIARAAVANGYEVVIANSRGPETLAELVAELGPQARAATAEEAAAAADLAVVTVPFKAYPSVPVEPLAGKIVIDTNNYYWERDGHVPVLDEGRDTVSGMLQAHLPTSRVAKGFNHITAADITTEGRPAGAPNRRALATASDYEDAAAAVARIYDEFGYDTVNVGPLAESWRVERDQPAYSAGAQGREELVANLAKAERAA</sequence>
<organism evidence="3 4">
    <name type="scientific">Agromyces mediolanus</name>
    <name type="common">Corynebacterium mediolanum</name>
    <dbReference type="NCBI Taxonomy" id="41986"/>
    <lineage>
        <taxon>Bacteria</taxon>
        <taxon>Bacillati</taxon>
        <taxon>Actinomycetota</taxon>
        <taxon>Actinomycetes</taxon>
        <taxon>Micrococcales</taxon>
        <taxon>Microbacteriaceae</taxon>
        <taxon>Agromyces</taxon>
    </lineage>
</organism>
<comment type="caution">
    <text evidence="3">The sequence shown here is derived from an EMBL/GenBank/DDBJ whole genome shotgun (WGS) entry which is preliminary data.</text>
</comment>
<dbReference type="AlphaFoldDB" id="A0A918CAL7"/>
<evidence type="ECO:0000313" key="3">
    <source>
        <dbReference type="EMBL" id="GGR13355.1"/>
    </source>
</evidence>
<dbReference type="EMBL" id="BMRJ01000001">
    <property type="protein sequence ID" value="GGR13355.1"/>
    <property type="molecule type" value="Genomic_DNA"/>
</dbReference>
<dbReference type="GO" id="GO:0016491">
    <property type="term" value="F:oxidoreductase activity"/>
    <property type="evidence" value="ECO:0007669"/>
    <property type="project" value="UniProtKB-KW"/>
</dbReference>
<dbReference type="InterPro" id="IPR051267">
    <property type="entry name" value="STEAP_metalloreductase"/>
</dbReference>
<evidence type="ECO:0000313" key="4">
    <source>
        <dbReference type="Proteomes" id="UP000610303"/>
    </source>
</evidence>
<keyword evidence="4" id="KW-1185">Reference proteome</keyword>
<dbReference type="InterPro" id="IPR036291">
    <property type="entry name" value="NAD(P)-bd_dom_sf"/>
</dbReference>
<protein>
    <submittedName>
        <fullName evidence="3">NADP oxidoreductase</fullName>
    </submittedName>
</protein>
<reference evidence="3" key="2">
    <citation type="submission" date="2020-09" db="EMBL/GenBank/DDBJ databases">
        <authorList>
            <person name="Sun Q."/>
            <person name="Ohkuma M."/>
        </authorList>
    </citation>
    <scope>NUCLEOTIDE SEQUENCE</scope>
    <source>
        <strain evidence="3">JCM 3346</strain>
    </source>
</reference>
<reference evidence="3" key="1">
    <citation type="journal article" date="2014" name="Int. J. Syst. Evol. Microbiol.">
        <title>Complete genome sequence of Corynebacterium casei LMG S-19264T (=DSM 44701T), isolated from a smear-ripened cheese.</title>
        <authorList>
            <consortium name="US DOE Joint Genome Institute (JGI-PGF)"/>
            <person name="Walter F."/>
            <person name="Albersmeier A."/>
            <person name="Kalinowski J."/>
            <person name="Ruckert C."/>
        </authorList>
    </citation>
    <scope>NUCLEOTIDE SEQUENCE</scope>
    <source>
        <strain evidence="3">JCM 3346</strain>
    </source>
</reference>
<keyword evidence="1" id="KW-0560">Oxidoreductase</keyword>
<dbReference type="Pfam" id="PF03807">
    <property type="entry name" value="F420_oxidored"/>
    <property type="match status" value="1"/>
</dbReference>
<dbReference type="PANTHER" id="PTHR14239">
    <property type="entry name" value="DUDULIN-RELATED"/>
    <property type="match status" value="1"/>
</dbReference>
<gene>
    <name evidence="3" type="ORF">GCM10010196_02360</name>
</gene>
<dbReference type="SUPFAM" id="SSF51735">
    <property type="entry name" value="NAD(P)-binding Rossmann-fold domains"/>
    <property type="match status" value="1"/>
</dbReference>
<dbReference type="Proteomes" id="UP000610303">
    <property type="component" value="Unassembled WGS sequence"/>
</dbReference>
<evidence type="ECO:0000259" key="2">
    <source>
        <dbReference type="Pfam" id="PF03807"/>
    </source>
</evidence>
<dbReference type="InterPro" id="IPR028939">
    <property type="entry name" value="P5C_Rdtase_cat_N"/>
</dbReference>
<feature type="domain" description="Pyrroline-5-carboxylate reductase catalytic N-terminal" evidence="2">
    <location>
        <begin position="4"/>
        <end position="92"/>
    </location>
</feature>
<proteinExistence type="predicted"/>
<evidence type="ECO:0000256" key="1">
    <source>
        <dbReference type="ARBA" id="ARBA00023002"/>
    </source>
</evidence>
<dbReference type="RefSeq" id="WP_189083487.1">
    <property type="nucleotide sequence ID" value="NZ_BMRJ01000001.1"/>
</dbReference>
<accession>A0A918CAL7</accession>